<dbReference type="AlphaFoldDB" id="I3SKM8"/>
<accession>I3SKM8</accession>
<dbReference type="EMBL" id="BT141026">
    <property type="protein sequence ID" value="AFK40820.1"/>
    <property type="molecule type" value="mRNA"/>
</dbReference>
<evidence type="ECO:0000256" key="1">
    <source>
        <dbReference type="SAM" id="SignalP"/>
    </source>
</evidence>
<feature type="signal peptide" evidence="1">
    <location>
        <begin position="1"/>
        <end position="23"/>
    </location>
</feature>
<keyword evidence="1" id="KW-0732">Signal</keyword>
<reference evidence="2" key="1">
    <citation type="submission" date="2012-05" db="EMBL/GenBank/DDBJ databases">
        <authorList>
            <person name="Krishnakumar V."/>
            <person name="Cheung F."/>
            <person name="Xiao Y."/>
            <person name="Chan A."/>
            <person name="Moskal W.A."/>
            <person name="Town C.D."/>
        </authorList>
    </citation>
    <scope>NUCLEOTIDE SEQUENCE</scope>
</reference>
<sequence length="45" mass="5181">MTRMVICLMTRFMLLLLSLPAAAKEKKVFHGLRKNIDCSWLVSKS</sequence>
<protein>
    <submittedName>
        <fullName evidence="2">Uncharacterized protein</fullName>
    </submittedName>
</protein>
<proteinExistence type="evidence at transcript level"/>
<name>I3SKM8_MEDTR</name>
<organism evidence="2">
    <name type="scientific">Medicago truncatula</name>
    <name type="common">Barrel medic</name>
    <name type="synonym">Medicago tribuloides</name>
    <dbReference type="NCBI Taxonomy" id="3880"/>
    <lineage>
        <taxon>Eukaryota</taxon>
        <taxon>Viridiplantae</taxon>
        <taxon>Streptophyta</taxon>
        <taxon>Embryophyta</taxon>
        <taxon>Tracheophyta</taxon>
        <taxon>Spermatophyta</taxon>
        <taxon>Magnoliopsida</taxon>
        <taxon>eudicotyledons</taxon>
        <taxon>Gunneridae</taxon>
        <taxon>Pentapetalae</taxon>
        <taxon>rosids</taxon>
        <taxon>fabids</taxon>
        <taxon>Fabales</taxon>
        <taxon>Fabaceae</taxon>
        <taxon>Papilionoideae</taxon>
        <taxon>50 kb inversion clade</taxon>
        <taxon>NPAAA clade</taxon>
        <taxon>Hologalegina</taxon>
        <taxon>IRL clade</taxon>
        <taxon>Trifolieae</taxon>
        <taxon>Medicago</taxon>
    </lineage>
</organism>
<evidence type="ECO:0000313" key="2">
    <source>
        <dbReference type="EMBL" id="AFK40820.1"/>
    </source>
</evidence>
<feature type="chain" id="PRO_5003678732" evidence="1">
    <location>
        <begin position="24"/>
        <end position="45"/>
    </location>
</feature>